<evidence type="ECO:0000256" key="4">
    <source>
        <dbReference type="ARBA" id="ARBA00022525"/>
    </source>
</evidence>
<evidence type="ECO:0000313" key="6">
    <source>
        <dbReference type="Ensembl" id="ENSTRUP00000051147.1"/>
    </source>
</evidence>
<keyword evidence="4" id="KW-0964">Secreted</keyword>
<protein>
    <recommendedName>
        <fullName evidence="8">Interleukin-17C</fullName>
    </recommendedName>
</protein>
<dbReference type="InterPro" id="IPR029034">
    <property type="entry name" value="Cystine-knot_cytokine"/>
</dbReference>
<dbReference type="GO" id="GO:0005125">
    <property type="term" value="F:cytokine activity"/>
    <property type="evidence" value="ECO:0007669"/>
    <property type="project" value="UniProtKB-KW"/>
</dbReference>
<evidence type="ECO:0000256" key="2">
    <source>
        <dbReference type="ARBA" id="ARBA00007236"/>
    </source>
</evidence>
<comment type="subcellular location">
    <subcellularLocation>
        <location evidence="1">Secreted</location>
    </subcellularLocation>
</comment>
<accession>A0A3B5KCJ4</accession>
<comment type="similarity">
    <text evidence="2">Belongs to the IL-17 family.</text>
</comment>
<evidence type="ECO:0000256" key="1">
    <source>
        <dbReference type="ARBA" id="ARBA00004613"/>
    </source>
</evidence>
<reference evidence="6 7" key="1">
    <citation type="journal article" date="2011" name="Genome Biol. Evol.">
        <title>Integration of the genetic map and genome assembly of fugu facilitates insights into distinct features of genome evolution in teleosts and mammals.</title>
        <authorList>
            <person name="Kai W."/>
            <person name="Kikuchi K."/>
            <person name="Tohari S."/>
            <person name="Chew A.K."/>
            <person name="Tay A."/>
            <person name="Fujiwara A."/>
            <person name="Hosoya S."/>
            <person name="Suetake H."/>
            <person name="Naruse K."/>
            <person name="Brenner S."/>
            <person name="Suzuki Y."/>
            <person name="Venkatesh B."/>
        </authorList>
    </citation>
    <scope>NUCLEOTIDE SEQUENCE [LARGE SCALE GENOMIC DNA]</scope>
</reference>
<dbReference type="Proteomes" id="UP000005226">
    <property type="component" value="Chromosome 13"/>
</dbReference>
<organism evidence="6 7">
    <name type="scientific">Takifugu rubripes</name>
    <name type="common">Japanese pufferfish</name>
    <name type="synonym">Fugu rubripes</name>
    <dbReference type="NCBI Taxonomy" id="31033"/>
    <lineage>
        <taxon>Eukaryota</taxon>
        <taxon>Metazoa</taxon>
        <taxon>Chordata</taxon>
        <taxon>Craniata</taxon>
        <taxon>Vertebrata</taxon>
        <taxon>Euteleostomi</taxon>
        <taxon>Actinopterygii</taxon>
        <taxon>Neopterygii</taxon>
        <taxon>Teleostei</taxon>
        <taxon>Neoteleostei</taxon>
        <taxon>Acanthomorphata</taxon>
        <taxon>Eupercaria</taxon>
        <taxon>Tetraodontiformes</taxon>
        <taxon>Tetradontoidea</taxon>
        <taxon>Tetraodontidae</taxon>
        <taxon>Takifugu</taxon>
    </lineage>
</organism>
<proteinExistence type="inferred from homology"/>
<reference evidence="6" key="3">
    <citation type="submission" date="2025-09" db="UniProtKB">
        <authorList>
            <consortium name="Ensembl"/>
        </authorList>
    </citation>
    <scope>IDENTIFICATION</scope>
</reference>
<dbReference type="OMA" id="EMHELNG"/>
<evidence type="ECO:0008006" key="8">
    <source>
        <dbReference type="Google" id="ProtNLM"/>
    </source>
</evidence>
<dbReference type="AlphaFoldDB" id="A0A3B5KCJ4"/>
<dbReference type="Gene3D" id="2.10.90.10">
    <property type="entry name" value="Cystine-knot cytokines"/>
    <property type="match status" value="1"/>
</dbReference>
<dbReference type="GO" id="GO:0005615">
    <property type="term" value="C:extracellular space"/>
    <property type="evidence" value="ECO:0007669"/>
    <property type="project" value="UniProtKB-KW"/>
</dbReference>
<evidence type="ECO:0000256" key="5">
    <source>
        <dbReference type="ARBA" id="ARBA00022729"/>
    </source>
</evidence>
<dbReference type="InParanoid" id="A0A3B5KCJ4"/>
<dbReference type="GeneTree" id="ENSGT00940000161887"/>
<dbReference type="InterPro" id="IPR010345">
    <property type="entry name" value="IL-17_fam"/>
</dbReference>
<dbReference type="InterPro" id="IPR020440">
    <property type="entry name" value="IL-17_chr"/>
</dbReference>
<name>A0A3B5KCJ4_TAKRU</name>
<evidence type="ECO:0000256" key="3">
    <source>
        <dbReference type="ARBA" id="ARBA00022514"/>
    </source>
</evidence>
<sequence>MKLLVKTNFKLHPANMSWTSLKMISLGSLLLFGERPLCAGGSQCVSEDEANQRLERFHKNRPTPTFTDHQTTCEKVRQLFEDVAPQLKGEHMRQRSVSPWRYRIDHNINRSPADIAMAECLCKGCILEQKETHDYNSVSVTTHIKVLYKNPCPDDPGKYLMKHEYFKVSVGCICVEPKRSS</sequence>
<keyword evidence="3" id="KW-0202">Cytokine</keyword>
<evidence type="ECO:0000313" key="7">
    <source>
        <dbReference type="Proteomes" id="UP000005226"/>
    </source>
</evidence>
<dbReference type="STRING" id="31033.ENSTRUP00000051147"/>
<dbReference type="SUPFAM" id="SSF57501">
    <property type="entry name" value="Cystine-knot cytokines"/>
    <property type="match status" value="1"/>
</dbReference>
<dbReference type="PRINTS" id="PR01932">
    <property type="entry name" value="INTRLEUKIN17"/>
</dbReference>
<keyword evidence="5" id="KW-0732">Signal</keyword>
<dbReference type="Ensembl" id="ENSTRUT00000049958.2">
    <property type="protein sequence ID" value="ENSTRUP00000051147.1"/>
    <property type="gene ID" value="ENSTRUG00000021071.2"/>
</dbReference>
<dbReference type="GO" id="GO:0006954">
    <property type="term" value="P:inflammatory response"/>
    <property type="evidence" value="ECO:0007669"/>
    <property type="project" value="InterPro"/>
</dbReference>
<reference evidence="6" key="2">
    <citation type="submission" date="2025-08" db="UniProtKB">
        <authorList>
            <consortium name="Ensembl"/>
        </authorList>
    </citation>
    <scope>IDENTIFICATION</scope>
</reference>
<dbReference type="Pfam" id="PF06083">
    <property type="entry name" value="IL17"/>
    <property type="match status" value="1"/>
</dbReference>
<keyword evidence="7" id="KW-1185">Reference proteome</keyword>